<evidence type="ECO:0000313" key="4">
    <source>
        <dbReference type="EMBL" id="MFC3286296.1"/>
    </source>
</evidence>
<dbReference type="Proteomes" id="UP001595579">
    <property type="component" value="Unassembled WGS sequence"/>
</dbReference>
<evidence type="ECO:0000256" key="1">
    <source>
        <dbReference type="ARBA" id="ARBA00023267"/>
    </source>
</evidence>
<dbReference type="PROSITE" id="PS50991">
    <property type="entry name" value="PYR_CT"/>
    <property type="match status" value="1"/>
</dbReference>
<protein>
    <submittedName>
        <fullName evidence="4">Sodium-extruding oxaloacetate decarboxylase subunit alpha</fullName>
    </submittedName>
</protein>
<dbReference type="PANTHER" id="PTHR43778">
    <property type="entry name" value="PYRUVATE CARBOXYLASE"/>
    <property type="match status" value="1"/>
</dbReference>
<dbReference type="CDD" id="cd06850">
    <property type="entry name" value="biotinyl_domain"/>
    <property type="match status" value="1"/>
</dbReference>
<dbReference type="Gene3D" id="2.40.50.100">
    <property type="match status" value="1"/>
</dbReference>
<dbReference type="NCBIfam" id="NF006761">
    <property type="entry name" value="PRK09282.1"/>
    <property type="match status" value="1"/>
</dbReference>
<name>A0ABV7LVW9_9GAMM</name>
<dbReference type="EMBL" id="JBHRUG010000050">
    <property type="protein sequence ID" value="MFC3286296.1"/>
    <property type="molecule type" value="Genomic_DNA"/>
</dbReference>
<gene>
    <name evidence="4" type="primary">oadA</name>
    <name evidence="4" type="ORF">ACFOEV_22065</name>
</gene>
<dbReference type="InterPro" id="IPR003379">
    <property type="entry name" value="Carboxylase_cons_dom"/>
</dbReference>
<dbReference type="PANTHER" id="PTHR43778:SF2">
    <property type="entry name" value="PYRUVATE CARBOXYLASE, MITOCHONDRIAL"/>
    <property type="match status" value="1"/>
</dbReference>
<dbReference type="Pfam" id="PF00364">
    <property type="entry name" value="Biotin_lipoyl"/>
    <property type="match status" value="1"/>
</dbReference>
<dbReference type="InterPro" id="IPR055268">
    <property type="entry name" value="PCB-like"/>
</dbReference>
<dbReference type="CDD" id="cd07937">
    <property type="entry name" value="DRE_TIM_PC_TC_5S"/>
    <property type="match status" value="1"/>
</dbReference>
<dbReference type="Pfam" id="PF02436">
    <property type="entry name" value="PYC_OADA"/>
    <property type="match status" value="1"/>
</dbReference>
<dbReference type="SUPFAM" id="SSF51569">
    <property type="entry name" value="Aldolase"/>
    <property type="match status" value="1"/>
</dbReference>
<reference evidence="5" key="1">
    <citation type="journal article" date="2019" name="Int. J. Syst. Evol. Microbiol.">
        <title>The Global Catalogue of Microorganisms (GCM) 10K type strain sequencing project: providing services to taxonomists for standard genome sequencing and annotation.</title>
        <authorList>
            <consortium name="The Broad Institute Genomics Platform"/>
            <consortium name="The Broad Institute Genome Sequencing Center for Infectious Disease"/>
            <person name="Wu L."/>
            <person name="Ma J."/>
        </authorList>
    </citation>
    <scope>NUCLEOTIDE SEQUENCE [LARGE SCALE GENOMIC DNA]</scope>
    <source>
        <strain evidence="5">CECT 7698</strain>
    </source>
</reference>
<dbReference type="PROSITE" id="PS50968">
    <property type="entry name" value="BIOTINYL_LIPOYL"/>
    <property type="match status" value="1"/>
</dbReference>
<keyword evidence="1" id="KW-0092">Biotin</keyword>
<dbReference type="InterPro" id="IPR005776">
    <property type="entry name" value="OadA"/>
</dbReference>
<dbReference type="SUPFAM" id="SSF51230">
    <property type="entry name" value="Single hybrid motif"/>
    <property type="match status" value="1"/>
</dbReference>
<proteinExistence type="predicted"/>
<keyword evidence="5" id="KW-1185">Reference proteome</keyword>
<dbReference type="InterPro" id="IPR013785">
    <property type="entry name" value="Aldolase_TIM"/>
</dbReference>
<feature type="domain" description="Lipoyl-binding" evidence="2">
    <location>
        <begin position="527"/>
        <end position="602"/>
    </location>
</feature>
<feature type="domain" description="Pyruvate carboxyltransferase" evidence="3">
    <location>
        <begin position="9"/>
        <end position="269"/>
    </location>
</feature>
<dbReference type="NCBIfam" id="TIGR01108">
    <property type="entry name" value="oadA"/>
    <property type="match status" value="1"/>
</dbReference>
<evidence type="ECO:0000259" key="2">
    <source>
        <dbReference type="PROSITE" id="PS50968"/>
    </source>
</evidence>
<comment type="caution">
    <text evidence="4">The sequence shown here is derived from an EMBL/GenBank/DDBJ whole genome shotgun (WGS) entry which is preliminary data.</text>
</comment>
<dbReference type="InterPro" id="IPR000089">
    <property type="entry name" value="Biotin_lipoyl"/>
</dbReference>
<organism evidence="4 5">
    <name type="scientific">Litchfieldella rifensis</name>
    <dbReference type="NCBI Taxonomy" id="762643"/>
    <lineage>
        <taxon>Bacteria</taxon>
        <taxon>Pseudomonadati</taxon>
        <taxon>Pseudomonadota</taxon>
        <taxon>Gammaproteobacteria</taxon>
        <taxon>Oceanospirillales</taxon>
        <taxon>Halomonadaceae</taxon>
        <taxon>Litchfieldella</taxon>
    </lineage>
</organism>
<dbReference type="InterPro" id="IPR011053">
    <property type="entry name" value="Single_hybrid_motif"/>
</dbReference>
<evidence type="ECO:0000313" key="5">
    <source>
        <dbReference type="Proteomes" id="UP001595579"/>
    </source>
</evidence>
<dbReference type="Pfam" id="PF00682">
    <property type="entry name" value="HMGL-like"/>
    <property type="match status" value="1"/>
</dbReference>
<sequence length="605" mass="65672">MSDSSVSRVHLTEVVLRDGHQSLIATRLRTDDMLPVCESLDAIGFHALEMWGGATFDACVRFLKEDPWARLKALKAAMPKTPLQMLLRGQNLVGYRHHADDVVERFVTRAAEGGIDIFRVFDALNDLRNLEAAIAAVKANGKHAQGALCYTVSPVHTLDMYVADARRLVAMGADSIAIKDMAGLLTPYTTFELVSALVDAVAVPVHLHTHATSGLASQCHLKAVEAGCRHLDTCNSAFAGGTSHPASEVMVAAFKGTPYDTGLDLETIASVGDRLREVRKKYAAFESEYTREDVSVQLSQVPGGMMSNLANQLKEQNALSRMREVFDEIPRVRAELGYPPLVTPTSQIVGTQAVMNVLTGERYKAITNEVKRYLLGGYGQPPAPVDEGIHRLAIGDQPVEDGRPADRLAPEMPHCTAEIGDLAECEEDVLTFAMFPDIARDFLRARRDGTLSPEPLLESRDSGRPATEGTPTEFVIDVHGESYEVQITGVGRDSGGKRQVYLTLDGMPEAVVFEPRDNYLATKAPERARATSTGHVTTAMPGTIVDVLVAVGDSVEAGQTVLISEAMKMETEVHARERGRIAAVHVARGDRVMPGEVLIEIEADD</sequence>
<dbReference type="Gene3D" id="3.20.20.70">
    <property type="entry name" value="Aldolase class I"/>
    <property type="match status" value="1"/>
</dbReference>
<evidence type="ECO:0000259" key="3">
    <source>
        <dbReference type="PROSITE" id="PS50991"/>
    </source>
</evidence>
<dbReference type="InterPro" id="IPR000891">
    <property type="entry name" value="PYR_CT"/>
</dbReference>
<dbReference type="RefSeq" id="WP_386777221.1">
    <property type="nucleotide sequence ID" value="NZ_JBHRUG010000050.1"/>
</dbReference>
<dbReference type="SUPFAM" id="SSF89000">
    <property type="entry name" value="post-HMGL domain-like"/>
    <property type="match status" value="1"/>
</dbReference>
<accession>A0ABV7LVW9</accession>